<evidence type="ECO:0000313" key="1">
    <source>
        <dbReference type="EMBL" id="SFV60661.1"/>
    </source>
</evidence>
<dbReference type="AlphaFoldDB" id="A0A1W1C4L4"/>
<reference evidence="1" key="1">
    <citation type="submission" date="2016-10" db="EMBL/GenBank/DDBJ databases">
        <authorList>
            <person name="de Groot N.N."/>
        </authorList>
    </citation>
    <scope>NUCLEOTIDE SEQUENCE</scope>
</reference>
<dbReference type="EMBL" id="FPHD01000055">
    <property type="protein sequence ID" value="SFV60661.1"/>
    <property type="molecule type" value="Genomic_DNA"/>
</dbReference>
<proteinExistence type="predicted"/>
<protein>
    <submittedName>
        <fullName evidence="1">Uncharacterized protein</fullName>
    </submittedName>
</protein>
<organism evidence="1">
    <name type="scientific">hydrothermal vent metagenome</name>
    <dbReference type="NCBI Taxonomy" id="652676"/>
    <lineage>
        <taxon>unclassified sequences</taxon>
        <taxon>metagenomes</taxon>
        <taxon>ecological metagenomes</taxon>
    </lineage>
</organism>
<accession>A0A1W1C4L4</accession>
<sequence length="131" mass="14612">MFVKDISPQEAKTESILKLCARYGGGIYGSGGALSSGIYAVDEVEAVNKKRHTLINIKNELLRRKAFTKEEWKLIENRTIKVGMSSTALTCAIGYPDHINRASYGNQAVYKTGKHSHRYVYTKNGIVTAWN</sequence>
<gene>
    <name evidence="1" type="ORF">MNB_SV-8-1121</name>
</gene>
<name>A0A1W1C4L4_9ZZZZ</name>